<organism evidence="2 3">
    <name type="scientific">Arenimonas terrae</name>
    <dbReference type="NCBI Taxonomy" id="2546226"/>
    <lineage>
        <taxon>Bacteria</taxon>
        <taxon>Pseudomonadati</taxon>
        <taxon>Pseudomonadota</taxon>
        <taxon>Gammaproteobacteria</taxon>
        <taxon>Lysobacterales</taxon>
        <taxon>Lysobacteraceae</taxon>
        <taxon>Arenimonas</taxon>
    </lineage>
</organism>
<gene>
    <name evidence="2" type="ORF">E1B00_04330</name>
</gene>
<dbReference type="SUPFAM" id="SSF53474">
    <property type="entry name" value="alpha/beta-Hydrolases"/>
    <property type="match status" value="1"/>
</dbReference>
<dbReference type="Pfam" id="PF00561">
    <property type="entry name" value="Abhydrolase_1"/>
    <property type="match status" value="1"/>
</dbReference>
<dbReference type="AlphaFoldDB" id="A0A5C4RX41"/>
<keyword evidence="3" id="KW-1185">Reference proteome</keyword>
<evidence type="ECO:0000259" key="1">
    <source>
        <dbReference type="Pfam" id="PF00561"/>
    </source>
</evidence>
<dbReference type="Proteomes" id="UP000305760">
    <property type="component" value="Unassembled WGS sequence"/>
</dbReference>
<feature type="domain" description="AB hydrolase-1" evidence="1">
    <location>
        <begin position="68"/>
        <end position="303"/>
    </location>
</feature>
<dbReference type="OrthoDB" id="7958481at2"/>
<dbReference type="Gene3D" id="3.40.50.1820">
    <property type="entry name" value="alpha/beta hydrolase"/>
    <property type="match status" value="1"/>
</dbReference>
<keyword evidence="2" id="KW-0378">Hydrolase</keyword>
<comment type="caution">
    <text evidence="2">The sequence shown here is derived from an EMBL/GenBank/DDBJ whole genome shotgun (WGS) entry which is preliminary data.</text>
</comment>
<name>A0A5C4RX41_9GAMM</name>
<evidence type="ECO:0000313" key="3">
    <source>
        <dbReference type="Proteomes" id="UP000305760"/>
    </source>
</evidence>
<evidence type="ECO:0000313" key="2">
    <source>
        <dbReference type="EMBL" id="TNJ35836.1"/>
    </source>
</evidence>
<sequence>MLATNLSLPLTPAAGDEWEESVRAWNVVRFRLPDAPPASTIAAPTQYLQVGAHRYAYRELGPRGGMPLVLFNRLRGTLDDWDPAFVDRLAADRHVILFDHVGLSRSTGPLAADYPGFADGAAQFIRALGHAQVDGLGYSFGGPVLMQMTLAHPTLVRRLVIAGSTPGFVPGDAPRNGPVPEKVWQTAFKPVNSDEDFLYLFFSPSETSQAAGRAYRERLKARPDAFAVPVSEAGWKSQIAAAQGIGTPETTLLHRLGRIRQPVLVANGNNDIMTPTYGSYAMFQALPDARLILYPDSGHGFLFQYPEAFADEVLDFLR</sequence>
<reference evidence="2 3" key="1">
    <citation type="submission" date="2019-03" db="EMBL/GenBank/DDBJ databases">
        <title>Arenimonas daejeonensis sp. nov., isolated from compost.</title>
        <authorList>
            <person name="Jeon C.O."/>
        </authorList>
    </citation>
    <scope>NUCLEOTIDE SEQUENCE [LARGE SCALE GENOMIC DNA]</scope>
    <source>
        <strain evidence="2 3">R29</strain>
    </source>
</reference>
<dbReference type="InterPro" id="IPR050471">
    <property type="entry name" value="AB_hydrolase"/>
</dbReference>
<accession>A0A5C4RX41</accession>
<proteinExistence type="predicted"/>
<dbReference type="InterPro" id="IPR000073">
    <property type="entry name" value="AB_hydrolase_1"/>
</dbReference>
<dbReference type="InterPro" id="IPR029058">
    <property type="entry name" value="AB_hydrolase_fold"/>
</dbReference>
<dbReference type="GO" id="GO:0016787">
    <property type="term" value="F:hydrolase activity"/>
    <property type="evidence" value="ECO:0007669"/>
    <property type="project" value="UniProtKB-KW"/>
</dbReference>
<dbReference type="PANTHER" id="PTHR43433:SF5">
    <property type="entry name" value="AB HYDROLASE-1 DOMAIN-CONTAINING PROTEIN"/>
    <property type="match status" value="1"/>
</dbReference>
<dbReference type="EMBL" id="SMDR01000001">
    <property type="protein sequence ID" value="TNJ35836.1"/>
    <property type="molecule type" value="Genomic_DNA"/>
</dbReference>
<dbReference type="PRINTS" id="PR00111">
    <property type="entry name" value="ABHYDROLASE"/>
</dbReference>
<dbReference type="PANTHER" id="PTHR43433">
    <property type="entry name" value="HYDROLASE, ALPHA/BETA FOLD FAMILY PROTEIN"/>
    <property type="match status" value="1"/>
</dbReference>
<protein>
    <submittedName>
        <fullName evidence="2">Alpha/beta hydrolase</fullName>
    </submittedName>
</protein>